<organism evidence="3">
    <name type="scientific">termite gut metagenome</name>
    <dbReference type="NCBI Taxonomy" id="433724"/>
    <lineage>
        <taxon>unclassified sequences</taxon>
        <taxon>metagenomes</taxon>
        <taxon>organismal metagenomes</taxon>
    </lineage>
</organism>
<dbReference type="AlphaFoldDB" id="A0A5J4QQ82"/>
<proteinExistence type="predicted"/>
<name>A0A5J4QQ82_9ZZZZ</name>
<evidence type="ECO:0000259" key="2">
    <source>
        <dbReference type="Pfam" id="PF02371"/>
    </source>
</evidence>
<gene>
    <name evidence="3" type="ORF">EZS27_027295</name>
</gene>
<evidence type="ECO:0000259" key="1">
    <source>
        <dbReference type="Pfam" id="PF01548"/>
    </source>
</evidence>
<dbReference type="NCBIfam" id="NF033542">
    <property type="entry name" value="transpos_IS110"/>
    <property type="match status" value="1"/>
</dbReference>
<dbReference type="GO" id="GO:0003677">
    <property type="term" value="F:DNA binding"/>
    <property type="evidence" value="ECO:0007669"/>
    <property type="project" value="InterPro"/>
</dbReference>
<dbReference type="Pfam" id="PF01548">
    <property type="entry name" value="DEDD_Tnp_IS110"/>
    <property type="match status" value="1"/>
</dbReference>
<dbReference type="EMBL" id="SNRY01002849">
    <property type="protein sequence ID" value="KAA6323248.1"/>
    <property type="molecule type" value="Genomic_DNA"/>
</dbReference>
<dbReference type="Pfam" id="PF02371">
    <property type="entry name" value="Transposase_20"/>
    <property type="match status" value="1"/>
</dbReference>
<feature type="domain" description="Transposase IS116/IS110/IS902 C-terminal" evidence="2">
    <location>
        <begin position="236"/>
        <end position="316"/>
    </location>
</feature>
<accession>A0A5J4QQ82</accession>
<dbReference type="GO" id="GO:0006313">
    <property type="term" value="P:DNA transposition"/>
    <property type="evidence" value="ECO:0007669"/>
    <property type="project" value="InterPro"/>
</dbReference>
<dbReference type="InterPro" id="IPR047650">
    <property type="entry name" value="Transpos_IS110"/>
</dbReference>
<dbReference type="PANTHER" id="PTHR33055">
    <property type="entry name" value="TRANSPOSASE FOR INSERTION SEQUENCE ELEMENT IS1111A"/>
    <property type="match status" value="1"/>
</dbReference>
<sequence length="360" mass="41529">MPEQRKELTYEGQNIYVGIDVHLKSWTVSIQTETLHHKTFTQPANVSILVHYLREHFPCGNYHSVYEAGFSGFWVHYKFKEIGINNIVINPADVPTSQKEQLQKDDPTDSRKLARSLRAGSLTAIHVPSKQTLHERSLVRVRSSLVKDMSRFKQRIKSLLYFYGISYPKEFGSLGTHWSKAFIQWLKENVSQDENMSKEALLFILEEVEQQRKLLLEVTRKIRALSRSETYSSRMALLRTIPGIGFITVITFLTELEDIHRFGNTDQLAGYIGLIPNRHSSGSKENVEEMTFRGQKLLKCCLIESAWFAARLDPAMNLCFNQSCKRMEPNKAIIKIARKLLNRIAYVLKNEKEYVASVVE</sequence>
<dbReference type="InterPro" id="IPR003346">
    <property type="entry name" value="Transposase_20"/>
</dbReference>
<reference evidence="3" key="1">
    <citation type="submission" date="2019-03" db="EMBL/GenBank/DDBJ databases">
        <title>Single cell metagenomics reveals metabolic interactions within the superorganism composed of flagellate Streblomastix strix and complex community of Bacteroidetes bacteria on its surface.</title>
        <authorList>
            <person name="Treitli S.C."/>
            <person name="Kolisko M."/>
            <person name="Husnik F."/>
            <person name="Keeling P."/>
            <person name="Hampl V."/>
        </authorList>
    </citation>
    <scope>NUCLEOTIDE SEQUENCE</scope>
    <source>
        <strain evidence="3">STM</strain>
    </source>
</reference>
<dbReference type="GO" id="GO:0004803">
    <property type="term" value="F:transposase activity"/>
    <property type="evidence" value="ECO:0007669"/>
    <property type="project" value="InterPro"/>
</dbReference>
<dbReference type="PANTHER" id="PTHR33055:SF3">
    <property type="entry name" value="PUTATIVE TRANSPOSASE FOR IS117-RELATED"/>
    <property type="match status" value="1"/>
</dbReference>
<protein>
    <submittedName>
        <fullName evidence="3">Uncharacterized protein</fullName>
    </submittedName>
</protein>
<feature type="domain" description="Transposase IS110-like N-terminal" evidence="1">
    <location>
        <begin position="17"/>
        <end position="162"/>
    </location>
</feature>
<comment type="caution">
    <text evidence="3">The sequence shown here is derived from an EMBL/GenBank/DDBJ whole genome shotgun (WGS) entry which is preliminary data.</text>
</comment>
<dbReference type="InterPro" id="IPR002525">
    <property type="entry name" value="Transp_IS110-like_N"/>
</dbReference>
<evidence type="ECO:0000313" key="3">
    <source>
        <dbReference type="EMBL" id="KAA6323248.1"/>
    </source>
</evidence>